<proteinExistence type="predicted"/>
<dbReference type="Proteomes" id="UP000264702">
    <property type="component" value="Unassembled WGS sequence"/>
</dbReference>
<comment type="caution">
    <text evidence="1">The sequence shown here is derived from an EMBL/GenBank/DDBJ whole genome shotgun (WGS) entry which is preliminary data.</text>
</comment>
<evidence type="ECO:0000313" key="2">
    <source>
        <dbReference type="Proteomes" id="UP000264702"/>
    </source>
</evidence>
<sequence>MLLMGAMTMTAMTLTAQTAPKYAPGSGTLEVSVTYGAMLANVIAGKSFWMQNGSVEVAGQFYRGLSAVADVGGMHTSDINSSGVGLDIVTATFGPRYTWELPKKRYNLFGQFLIGEANGFHGLFPSPNGAADSADSMALEAGGGMNVALSRRVALRAFEVNWLRTQLPNSTTNVQNNVRFGAGIVFRLR</sequence>
<dbReference type="AlphaFoldDB" id="A0A372IQI9"/>
<evidence type="ECO:0008006" key="3">
    <source>
        <dbReference type="Google" id="ProtNLM"/>
    </source>
</evidence>
<dbReference type="EMBL" id="QVQT01000003">
    <property type="protein sequence ID" value="RFU17148.1"/>
    <property type="molecule type" value="Genomic_DNA"/>
</dbReference>
<accession>A0A372IQI9</accession>
<reference evidence="1 2" key="1">
    <citation type="submission" date="2018-08" db="EMBL/GenBank/DDBJ databases">
        <title>Acidipila sp. 4G-K13, an acidobacterium isolated from forest soil.</title>
        <authorList>
            <person name="Gao Z.-H."/>
            <person name="Qiu L.-H."/>
        </authorList>
    </citation>
    <scope>NUCLEOTIDE SEQUENCE [LARGE SCALE GENOMIC DNA]</scope>
    <source>
        <strain evidence="1 2">4G-K13</strain>
    </source>
</reference>
<evidence type="ECO:0000313" key="1">
    <source>
        <dbReference type="EMBL" id="RFU17148.1"/>
    </source>
</evidence>
<name>A0A372IQI9_9BACT</name>
<organism evidence="1 2">
    <name type="scientific">Paracidobacterium acidisoli</name>
    <dbReference type="NCBI Taxonomy" id="2303751"/>
    <lineage>
        <taxon>Bacteria</taxon>
        <taxon>Pseudomonadati</taxon>
        <taxon>Acidobacteriota</taxon>
        <taxon>Terriglobia</taxon>
        <taxon>Terriglobales</taxon>
        <taxon>Acidobacteriaceae</taxon>
        <taxon>Paracidobacterium</taxon>
    </lineage>
</organism>
<keyword evidence="2" id="KW-1185">Reference proteome</keyword>
<protein>
    <recommendedName>
        <fullName evidence="3">Outer membrane protein beta-barrel domain-containing protein</fullName>
    </recommendedName>
</protein>
<gene>
    <name evidence="1" type="ORF">D0Y96_10690</name>
</gene>